<evidence type="ECO:0000313" key="5">
    <source>
        <dbReference type="EnsemblMetazoa" id="XP_038072974.1"/>
    </source>
</evidence>
<dbReference type="Proteomes" id="UP000887568">
    <property type="component" value="Unplaced"/>
</dbReference>
<dbReference type="InterPro" id="IPR027417">
    <property type="entry name" value="P-loop_NTPase"/>
</dbReference>
<keyword evidence="1" id="KW-0547">Nucleotide-binding</keyword>
<dbReference type="GeneID" id="119741295"/>
<dbReference type="RefSeq" id="XP_038072974.1">
    <property type="nucleotide sequence ID" value="XM_038217046.1"/>
</dbReference>
<accession>A0A914BAE2</accession>
<dbReference type="OMA" id="EMSGAYF"/>
<dbReference type="OrthoDB" id="1394818at2759"/>
<feature type="domain" description="NACHT" evidence="4">
    <location>
        <begin position="133"/>
        <end position="259"/>
    </location>
</feature>
<dbReference type="PANTHER" id="PTHR46312">
    <property type="entry name" value="NACHT DOMAIN-CONTAINING PROTEIN"/>
    <property type="match status" value="1"/>
</dbReference>
<feature type="compositionally biased region" description="Polar residues" evidence="3">
    <location>
        <begin position="36"/>
        <end position="50"/>
    </location>
</feature>
<dbReference type="PROSITE" id="PS50837">
    <property type="entry name" value="NACHT"/>
    <property type="match status" value="1"/>
</dbReference>
<dbReference type="SUPFAM" id="SSF52540">
    <property type="entry name" value="P-loop containing nucleoside triphosphate hydrolases"/>
    <property type="match status" value="1"/>
</dbReference>
<keyword evidence="6" id="KW-1185">Reference proteome</keyword>
<dbReference type="Pfam" id="PF05729">
    <property type="entry name" value="NACHT"/>
    <property type="match status" value="1"/>
</dbReference>
<dbReference type="PANTHER" id="PTHR46312:SF2">
    <property type="entry name" value="NUCLEOTIDE-BINDING OLIGOMERIZATION DOMAIN-CONTAINING PROTEIN 2-LIKE"/>
    <property type="match status" value="1"/>
</dbReference>
<evidence type="ECO:0000256" key="1">
    <source>
        <dbReference type="ARBA" id="ARBA00022741"/>
    </source>
</evidence>
<feature type="region of interest" description="Disordered" evidence="3">
    <location>
        <begin position="1"/>
        <end position="54"/>
    </location>
</feature>
<reference evidence="5" key="1">
    <citation type="submission" date="2022-11" db="UniProtKB">
        <authorList>
            <consortium name="EnsemblMetazoa"/>
        </authorList>
    </citation>
    <scope>IDENTIFICATION</scope>
</reference>
<protein>
    <recommendedName>
        <fullName evidence="4">NACHT domain-containing protein</fullName>
    </recommendedName>
</protein>
<evidence type="ECO:0000256" key="3">
    <source>
        <dbReference type="SAM" id="MobiDB-lite"/>
    </source>
</evidence>
<dbReference type="Gene3D" id="3.40.50.300">
    <property type="entry name" value="P-loop containing nucleotide triphosphate hydrolases"/>
    <property type="match status" value="1"/>
</dbReference>
<evidence type="ECO:0000259" key="4">
    <source>
        <dbReference type="PROSITE" id="PS50837"/>
    </source>
</evidence>
<proteinExistence type="predicted"/>
<keyword evidence="2" id="KW-0067">ATP-binding</keyword>
<dbReference type="EnsemblMetazoa" id="XM_038217046.1">
    <property type="protein sequence ID" value="XP_038072974.1"/>
    <property type="gene ID" value="LOC119741295"/>
</dbReference>
<dbReference type="SUPFAM" id="SSF52047">
    <property type="entry name" value="RNI-like"/>
    <property type="match status" value="2"/>
</dbReference>
<name>A0A914BAE2_PATMI</name>
<dbReference type="InterPro" id="IPR007111">
    <property type="entry name" value="NACHT_NTPase"/>
</dbReference>
<organism evidence="5 6">
    <name type="scientific">Patiria miniata</name>
    <name type="common">Bat star</name>
    <name type="synonym">Asterina miniata</name>
    <dbReference type="NCBI Taxonomy" id="46514"/>
    <lineage>
        <taxon>Eukaryota</taxon>
        <taxon>Metazoa</taxon>
        <taxon>Echinodermata</taxon>
        <taxon>Eleutherozoa</taxon>
        <taxon>Asterozoa</taxon>
        <taxon>Asteroidea</taxon>
        <taxon>Valvatacea</taxon>
        <taxon>Valvatida</taxon>
        <taxon>Asterinidae</taxon>
        <taxon>Patiria</taxon>
    </lineage>
</organism>
<evidence type="ECO:0000256" key="2">
    <source>
        <dbReference type="ARBA" id="ARBA00022840"/>
    </source>
</evidence>
<dbReference type="InterPro" id="IPR032675">
    <property type="entry name" value="LRR_dom_sf"/>
</dbReference>
<dbReference type="AlphaFoldDB" id="A0A914BAE2"/>
<evidence type="ECO:0000313" key="6">
    <source>
        <dbReference type="Proteomes" id="UP000887568"/>
    </source>
</evidence>
<sequence length="1109" mass="125394">MPTGSEERRRRSSRSQEDDSEQGTPLTGMPTGSEEMGQSSTERGQQSGCSTLHEARPDPAQLAADKCEETLKYIYQNTGSYVQMMPWMDDDKKHIMDIYTKLQLEKGDYDLKGKVETYEDIFEIKSRDGHPIIRAILRGLAGLGKTTLLDKIAYDWACGSVTVLKKYKLVFVLKMHSLTQDSDVIDSVFDQLLDEKDIDKEELKSFITTQPDEVLFLLDGFDEFKTTELDETKFGSLLKMLNRKGEYDKCSVLVTTRPSHYDKLAKGSLIERPFVLVNVLGFNKDDIEEYVHKFYSEESFRASGLLERIKSSEVLYDLARSPMILLLMCLLWRVSSELPDTMSRLYDEALKYIFKRKIKMISPEEISKLIIAIGKVALRGLLASDQTLSFREEDFDPDVLRMAIRAGILTSQRVQKKKSLDTSNSVYFIHKTFQEFCAAKFFQSEDFSEKDDEQFAKFFHQTRKSVGFDYLLRFCCGDKDGRRTNSILQFLLDKVEHAGILHDGNLQLALNCYFESQSQTLPPLQLINSVLAYTITIRDFSSDYFTSLMYFFKNVTDHTKADENAYFEKVHSLEIHSVVARESSLLRFGAQFACYVNKMTHLSELNVDLLVKNPTGQRIERNCVLEFSSLRMNELTQLKNVKLYNFDFASNDTKNIVGALSHIPNLYLNLSDNVTLTGSGDSWTHLAALKNVGEIKFSSCNLKGDDVEHIAMAVSNLTNLVKLDLSRNKTLAGSCSSWSSLAKMKNIQQLCLSACKLTWDDMDPISAALSNMPNLVELDLSYNKNLTGSCGSWSQFENMRSIKKLILSGCSLEEDNIEHIVMALGNMPNLLALDLSSNMLRYDGEALSHLKKIKNLQNLDLGYCKLTGDHIEHIARALKNMSDFVELDLSHNPTLSASGGLWSQFSEIKNIQVLKIISCNLTVGDMGYITMALSKISNLDELDLTGNQALGGSDDLWSHLAELKTIRKLCLRSCNLIARDMEHIAVALSNLPNLEELDLSYNEMLAGSSRSWSHLAQIKALGKLVLSCCKLKRFDIKYISAALSNMPNLVELDLSGNFTLAEARRLWSLLTDMKQLQILSLKSCDLTADDKSRIRLAQSQMTNLVKLEY</sequence>
<dbReference type="GO" id="GO:0005524">
    <property type="term" value="F:ATP binding"/>
    <property type="evidence" value="ECO:0007669"/>
    <property type="project" value="UniProtKB-KW"/>
</dbReference>
<dbReference type="SMART" id="SM00368">
    <property type="entry name" value="LRR_RI"/>
    <property type="match status" value="6"/>
</dbReference>
<feature type="compositionally biased region" description="Basic and acidic residues" evidence="3">
    <location>
        <begin position="1"/>
        <end position="17"/>
    </location>
</feature>
<dbReference type="Gene3D" id="3.80.10.10">
    <property type="entry name" value="Ribonuclease Inhibitor"/>
    <property type="match status" value="3"/>
</dbReference>